<protein>
    <recommendedName>
        <fullName evidence="3">C2 calcium-dependent membrane targeting</fullName>
    </recommendedName>
</protein>
<dbReference type="PANTHER" id="PTHR35503:SF2">
    <property type="entry name" value="OS04G0455700 PROTEIN"/>
    <property type="match status" value="1"/>
</dbReference>
<dbReference type="OrthoDB" id="687396at2759"/>
<keyword evidence="2" id="KW-1185">Reference proteome</keyword>
<dbReference type="EMBL" id="LEKV01002464">
    <property type="protein sequence ID" value="KVI03154.1"/>
    <property type="molecule type" value="Genomic_DNA"/>
</dbReference>
<name>A0A103Y606_CYNCS</name>
<comment type="caution">
    <text evidence="1">The sequence shown here is derived from an EMBL/GenBank/DDBJ whole genome shotgun (WGS) entry which is preliminary data.</text>
</comment>
<dbReference type="OMA" id="CRRCNCL"/>
<evidence type="ECO:0000313" key="2">
    <source>
        <dbReference type="Proteomes" id="UP000243975"/>
    </source>
</evidence>
<dbReference type="AlphaFoldDB" id="A0A103Y606"/>
<evidence type="ECO:0000313" key="1">
    <source>
        <dbReference type="EMBL" id="KVI03154.1"/>
    </source>
</evidence>
<organism evidence="1 2">
    <name type="scientific">Cynara cardunculus var. scolymus</name>
    <name type="common">Globe artichoke</name>
    <name type="synonym">Cynara scolymus</name>
    <dbReference type="NCBI Taxonomy" id="59895"/>
    <lineage>
        <taxon>Eukaryota</taxon>
        <taxon>Viridiplantae</taxon>
        <taxon>Streptophyta</taxon>
        <taxon>Embryophyta</taxon>
        <taxon>Tracheophyta</taxon>
        <taxon>Spermatophyta</taxon>
        <taxon>Magnoliopsida</taxon>
        <taxon>eudicotyledons</taxon>
        <taxon>Gunneridae</taxon>
        <taxon>Pentapetalae</taxon>
        <taxon>asterids</taxon>
        <taxon>campanulids</taxon>
        <taxon>Asterales</taxon>
        <taxon>Asteraceae</taxon>
        <taxon>Carduoideae</taxon>
        <taxon>Cardueae</taxon>
        <taxon>Carduinae</taxon>
        <taxon>Cynara</taxon>
    </lineage>
</organism>
<dbReference type="Proteomes" id="UP000243975">
    <property type="component" value="Unassembled WGS sequence"/>
</dbReference>
<dbReference type="Gramene" id="KVI03154">
    <property type="protein sequence ID" value="KVI03154"/>
    <property type="gene ID" value="Ccrd_018551"/>
</dbReference>
<dbReference type="PANTHER" id="PTHR35503">
    <property type="entry name" value="OSJNBA0006M15.15 PROTEIN"/>
    <property type="match status" value="1"/>
</dbReference>
<proteinExistence type="predicted"/>
<gene>
    <name evidence="1" type="ORF">Ccrd_018551</name>
</gene>
<evidence type="ECO:0008006" key="3">
    <source>
        <dbReference type="Google" id="ProtNLM"/>
    </source>
</evidence>
<sequence length="194" mass="21810">MDALKTLSSLHCELKIMNAKNIQATNSNGYIFVRCYLSAGNDKRVRLDSQRVSPNGDFYCDESFSLDCTGTNQSMDMIIHGTIALELRWRSNAVALFGGSQLLGRSEVSWRSVFESPNMELETWVMMKSKKNVVKSPCVRIAMKIEAPPGVDLVERRRKNRWDESCGCCHGDCCNNNTCFDSELFVIGATLDVF</sequence>
<reference evidence="1 2" key="1">
    <citation type="journal article" date="2016" name="Sci. Rep.">
        <title>The genome sequence of the outbreeding globe artichoke constructed de novo incorporating a phase-aware low-pass sequencing strategy of F1 progeny.</title>
        <authorList>
            <person name="Scaglione D."/>
            <person name="Reyes-Chin-Wo S."/>
            <person name="Acquadro A."/>
            <person name="Froenicke L."/>
            <person name="Portis E."/>
            <person name="Beitel C."/>
            <person name="Tirone M."/>
            <person name="Mauro R."/>
            <person name="Lo Monaco A."/>
            <person name="Mauromicale G."/>
            <person name="Faccioli P."/>
            <person name="Cattivelli L."/>
            <person name="Rieseberg L."/>
            <person name="Michelmore R."/>
            <person name="Lanteri S."/>
        </authorList>
    </citation>
    <scope>NUCLEOTIDE SEQUENCE [LARGE SCALE GENOMIC DNA]</scope>
    <source>
        <strain evidence="1">2C</strain>
    </source>
</reference>
<accession>A0A103Y606</accession>